<dbReference type="PANTHER" id="PTHR37326:SF1">
    <property type="entry name" value="BLL3975 PROTEIN"/>
    <property type="match status" value="1"/>
</dbReference>
<proteinExistence type="predicted"/>
<dbReference type="CDD" id="cd06230">
    <property type="entry name" value="M14_ASTE_ASPA_like"/>
    <property type="match status" value="1"/>
</dbReference>
<evidence type="ECO:0000313" key="6">
    <source>
        <dbReference type="EMBL" id="SFZ82552.1"/>
    </source>
</evidence>
<dbReference type="Gene3D" id="3.40.630.10">
    <property type="entry name" value="Zn peptidases"/>
    <property type="match status" value="1"/>
</dbReference>
<keyword evidence="3" id="KW-0378">Hydrolase</keyword>
<dbReference type="Proteomes" id="UP000183447">
    <property type="component" value="Unassembled WGS sequence"/>
</dbReference>
<sequence>MSEPRTITVGSAVAAPGQVVRGAIPVTTLAGGTKVEIPVVVINGAKGGPVFWVNGAIHGDEPEGPMACVLAMREVDPSQLAGTLVLVPVVNVMAFENANRGNPLDTFSFDMNRIYPGRPDGYLSERVAFAHSEWLSKVADLEISIHSGGAHSYLAKAIFVDETPAAVELAMAMGEGWGCIMSNTMPKGSPMAQMKAMGKTGITVELGGRSATSPAGFAKVARDLADSIINILRHYKMYPGQATYPTDATKGQQEPLLAPASGMFVPAPGVDFLKPMKKGDLIATIINIFGDEQGKLVAPADGMIFGLRALVSVNTGDWCCFFNKVEGKRA</sequence>
<keyword evidence="2" id="KW-0479">Metal-binding</keyword>
<evidence type="ECO:0000259" key="5">
    <source>
        <dbReference type="Pfam" id="PF24827"/>
    </source>
</evidence>
<reference evidence="6 7" key="1">
    <citation type="submission" date="2016-11" db="EMBL/GenBank/DDBJ databases">
        <authorList>
            <person name="Jaros S."/>
            <person name="Januszkiewicz K."/>
            <person name="Wedrychowicz H."/>
        </authorList>
    </citation>
    <scope>NUCLEOTIDE SEQUENCE [LARGE SCALE GENOMIC DNA]</scope>
    <source>
        <strain evidence="6 7">ATCC 23634</strain>
    </source>
</reference>
<evidence type="ECO:0000256" key="4">
    <source>
        <dbReference type="ARBA" id="ARBA00022833"/>
    </source>
</evidence>
<dbReference type="InterPro" id="IPR055438">
    <property type="entry name" value="AstE_AspA_cat"/>
</dbReference>
<dbReference type="Pfam" id="PF24827">
    <property type="entry name" value="AstE_AspA_cat"/>
    <property type="match status" value="1"/>
</dbReference>
<accession>A0A1K2HV66</accession>
<protein>
    <recommendedName>
        <fullName evidence="5">Succinylglutamate desuccinylase/Aspartoacylase catalytic domain-containing protein</fullName>
    </recommendedName>
</protein>
<gene>
    <name evidence="6" type="ORF">SAMN02983003_1142</name>
</gene>
<keyword evidence="4" id="KW-0862">Zinc</keyword>
<dbReference type="InterPro" id="IPR053138">
    <property type="entry name" value="N-alpha-Ac-DABA_deacetylase"/>
</dbReference>
<evidence type="ECO:0000256" key="1">
    <source>
        <dbReference type="ARBA" id="ARBA00001947"/>
    </source>
</evidence>
<dbReference type="PANTHER" id="PTHR37326">
    <property type="entry name" value="BLL3975 PROTEIN"/>
    <property type="match status" value="1"/>
</dbReference>
<dbReference type="GO" id="GO:0016811">
    <property type="term" value="F:hydrolase activity, acting on carbon-nitrogen (but not peptide) bonds, in linear amides"/>
    <property type="evidence" value="ECO:0007669"/>
    <property type="project" value="InterPro"/>
</dbReference>
<dbReference type="AlphaFoldDB" id="A0A1K2HV66"/>
<dbReference type="GO" id="GO:0016788">
    <property type="term" value="F:hydrolase activity, acting on ester bonds"/>
    <property type="evidence" value="ECO:0007669"/>
    <property type="project" value="InterPro"/>
</dbReference>
<dbReference type="EMBL" id="FPKU01000001">
    <property type="protein sequence ID" value="SFZ82552.1"/>
    <property type="molecule type" value="Genomic_DNA"/>
</dbReference>
<comment type="cofactor">
    <cofactor evidence="1">
        <name>Zn(2+)</name>
        <dbReference type="ChEBI" id="CHEBI:29105"/>
    </cofactor>
</comment>
<dbReference type="STRING" id="665118.SAMN02983003_1142"/>
<dbReference type="SUPFAM" id="SSF53187">
    <property type="entry name" value="Zn-dependent exopeptidases"/>
    <property type="match status" value="1"/>
</dbReference>
<dbReference type="InterPro" id="IPR043795">
    <property type="entry name" value="N-alpha-Ac-DABA-like"/>
</dbReference>
<feature type="domain" description="Succinylglutamate desuccinylase/Aspartoacylase catalytic" evidence="5">
    <location>
        <begin position="53"/>
        <end position="218"/>
    </location>
</feature>
<evidence type="ECO:0000256" key="2">
    <source>
        <dbReference type="ARBA" id="ARBA00022723"/>
    </source>
</evidence>
<dbReference type="GO" id="GO:0046872">
    <property type="term" value="F:metal ion binding"/>
    <property type="evidence" value="ECO:0007669"/>
    <property type="project" value="UniProtKB-KW"/>
</dbReference>
<evidence type="ECO:0000313" key="7">
    <source>
        <dbReference type="Proteomes" id="UP000183447"/>
    </source>
</evidence>
<keyword evidence="7" id="KW-1185">Reference proteome</keyword>
<dbReference type="PIRSF" id="PIRSF039012">
    <property type="entry name" value="ASP"/>
    <property type="match status" value="1"/>
</dbReference>
<organism evidence="6 7">
    <name type="scientific">Devosia enhydra</name>
    <dbReference type="NCBI Taxonomy" id="665118"/>
    <lineage>
        <taxon>Bacteria</taxon>
        <taxon>Pseudomonadati</taxon>
        <taxon>Pseudomonadota</taxon>
        <taxon>Alphaproteobacteria</taxon>
        <taxon>Hyphomicrobiales</taxon>
        <taxon>Devosiaceae</taxon>
        <taxon>Devosia</taxon>
    </lineage>
</organism>
<dbReference type="RefSeq" id="WP_072339767.1">
    <property type="nucleotide sequence ID" value="NZ_FPKU01000001.1"/>
</dbReference>
<dbReference type="OrthoDB" id="9782876at2"/>
<evidence type="ECO:0000256" key="3">
    <source>
        <dbReference type="ARBA" id="ARBA00022801"/>
    </source>
</evidence>
<name>A0A1K2HV66_9HYPH</name>